<keyword evidence="1" id="KW-1133">Transmembrane helix</keyword>
<dbReference type="VEuPathDB" id="MicrosporidiaDB:H312_00190"/>
<accession>A0A059F5Z5</accession>
<proteinExistence type="predicted"/>
<dbReference type="HOGENOM" id="CLU_785187_0_0_1"/>
<evidence type="ECO:0000313" key="3">
    <source>
        <dbReference type="Proteomes" id="UP000030655"/>
    </source>
</evidence>
<gene>
    <name evidence="2" type="ORF">H312_00190</name>
</gene>
<dbReference type="AlphaFoldDB" id="A0A059F5Z5"/>
<name>A0A059F5Z5_9MICR</name>
<keyword evidence="3" id="KW-1185">Reference proteome</keyword>
<organism evidence="2 3">
    <name type="scientific">Anncaliia algerae PRA339</name>
    <dbReference type="NCBI Taxonomy" id="1288291"/>
    <lineage>
        <taxon>Eukaryota</taxon>
        <taxon>Fungi</taxon>
        <taxon>Fungi incertae sedis</taxon>
        <taxon>Microsporidia</taxon>
        <taxon>Tubulinosematoidea</taxon>
        <taxon>Tubulinosematidae</taxon>
        <taxon>Anncaliia</taxon>
    </lineage>
</organism>
<dbReference type="OrthoDB" id="10435507at2759"/>
<reference evidence="2 3" key="2">
    <citation type="submission" date="2014-03" db="EMBL/GenBank/DDBJ databases">
        <title>The Genome Sequence of Anncaliia algerae insect isolate PRA339.</title>
        <authorList>
            <consortium name="The Broad Institute Genome Sequencing Platform"/>
            <consortium name="The Broad Institute Genome Sequencing Center for Infectious Disease"/>
            <person name="Cuomo C."/>
            <person name="Becnel J."/>
            <person name="Sanscrainte N."/>
            <person name="Walker B."/>
            <person name="Young S.K."/>
            <person name="Zeng Q."/>
            <person name="Gargeya S."/>
            <person name="Fitzgerald M."/>
            <person name="Haas B."/>
            <person name="Abouelleil A."/>
            <person name="Alvarado L."/>
            <person name="Arachchi H.M."/>
            <person name="Berlin A.M."/>
            <person name="Chapman S.B."/>
            <person name="Dewar J."/>
            <person name="Goldberg J."/>
            <person name="Griggs A."/>
            <person name="Gujja S."/>
            <person name="Hansen M."/>
            <person name="Howarth C."/>
            <person name="Imamovic A."/>
            <person name="Larimer J."/>
            <person name="McCowan C."/>
            <person name="Murphy C."/>
            <person name="Neiman D."/>
            <person name="Pearson M."/>
            <person name="Priest M."/>
            <person name="Roberts A."/>
            <person name="Saif S."/>
            <person name="Shea T."/>
            <person name="Sisk P."/>
            <person name="Sykes S."/>
            <person name="Wortman J."/>
            <person name="Nusbaum C."/>
            <person name="Birren B."/>
        </authorList>
    </citation>
    <scope>NUCLEOTIDE SEQUENCE [LARGE SCALE GENOMIC DNA]</scope>
    <source>
        <strain evidence="2 3">PRA339</strain>
    </source>
</reference>
<sequence>MYSFKKTKYLLIKKILIYFFLFFKNSIYINLNNICKMKEKKEKIITHEKFMTQKELTYIELLNRRALKKLPCYKLIELCFDNKNNDQFVKVKKEKSKEINEVEKGLFSVNINKSKKRPRIVESGLETTASNSINSLLIAEEICDLILKIKYNFNEIILQEEEEYNPMNVSINMKNENCEDVLIKIQEHKMSIFSFSKVINHLKEYFCIIEDDLKKRFINLLMDEPFEENNVCLLIESIYKGIPVYDVKELLEFKRIFFCCTHFLLLSIVFILKNPSLSQEFYKELNETNCNKIFQLRNKKYIWQFFGILCINLDDFSKKRIYLLLNDKVKQSIKDKESNVKFFLNSIGVEYEE</sequence>
<protein>
    <submittedName>
        <fullName evidence="2">Uncharacterized protein</fullName>
    </submittedName>
</protein>
<evidence type="ECO:0000256" key="1">
    <source>
        <dbReference type="SAM" id="Phobius"/>
    </source>
</evidence>
<evidence type="ECO:0000313" key="2">
    <source>
        <dbReference type="EMBL" id="KCZ82532.1"/>
    </source>
</evidence>
<feature type="transmembrane region" description="Helical" evidence="1">
    <location>
        <begin position="15"/>
        <end position="35"/>
    </location>
</feature>
<keyword evidence="1" id="KW-0472">Membrane</keyword>
<keyword evidence="1" id="KW-0812">Transmembrane</keyword>
<dbReference type="Proteomes" id="UP000030655">
    <property type="component" value="Unassembled WGS sequence"/>
</dbReference>
<reference evidence="3" key="1">
    <citation type="submission" date="2013-02" db="EMBL/GenBank/DDBJ databases">
        <authorList>
            <consortium name="The Broad Institute Genome Sequencing Platform"/>
            <person name="Cuomo C."/>
            <person name="Becnel J."/>
            <person name="Sanscrainte N."/>
            <person name="Walker B."/>
            <person name="Young S.K."/>
            <person name="Zeng Q."/>
            <person name="Gargeya S."/>
            <person name="Fitzgerald M."/>
            <person name="Haas B."/>
            <person name="Abouelleil A."/>
            <person name="Alvarado L."/>
            <person name="Arachchi H.M."/>
            <person name="Berlin A.M."/>
            <person name="Chapman S.B."/>
            <person name="Dewar J."/>
            <person name="Goldberg J."/>
            <person name="Griggs A."/>
            <person name="Gujja S."/>
            <person name="Hansen M."/>
            <person name="Howarth C."/>
            <person name="Imamovic A."/>
            <person name="Larimer J."/>
            <person name="McCowan C."/>
            <person name="Murphy C."/>
            <person name="Neiman D."/>
            <person name="Pearson M."/>
            <person name="Priest M."/>
            <person name="Roberts A."/>
            <person name="Saif S."/>
            <person name="Shea T."/>
            <person name="Sisk P."/>
            <person name="Sykes S."/>
            <person name="Wortman J."/>
            <person name="Nusbaum C."/>
            <person name="Birren B."/>
        </authorList>
    </citation>
    <scope>NUCLEOTIDE SEQUENCE [LARGE SCALE GENOMIC DNA]</scope>
    <source>
        <strain evidence="3">PRA339</strain>
    </source>
</reference>
<dbReference type="EMBL" id="KK365130">
    <property type="protein sequence ID" value="KCZ82532.1"/>
    <property type="molecule type" value="Genomic_DNA"/>
</dbReference>